<proteinExistence type="predicted"/>
<dbReference type="Pfam" id="PF13843">
    <property type="entry name" value="DDE_Tnp_1_7"/>
    <property type="match status" value="1"/>
</dbReference>
<accession>A0A016VJ95</accession>
<sequence>MGIERRPDLKDYWSSRRVFSQSFAAKYMTRNRFVQILNSLHFVDTSNADKSDRLSKIDAVVKILKRAFAEVYKPGREVCIDESMIPFRGRVLFRQYLRGKRYKYGLKLYKLCSDDGYIVRFIVYASKEPSRTGSAAEYVVTKLMEPYLDSGRQLVTDNFYTSIPLAENLLQRRTHLVGTLRKNRVGIPKDITSAKLQRGETTA</sequence>
<gene>
    <name evidence="2" type="primary">Acey_s0008.g122</name>
    <name evidence="2" type="ORF">Y032_0008g122</name>
</gene>
<dbReference type="Proteomes" id="UP000024635">
    <property type="component" value="Unassembled WGS sequence"/>
</dbReference>
<organism evidence="2 3">
    <name type="scientific">Ancylostoma ceylanicum</name>
    <dbReference type="NCBI Taxonomy" id="53326"/>
    <lineage>
        <taxon>Eukaryota</taxon>
        <taxon>Metazoa</taxon>
        <taxon>Ecdysozoa</taxon>
        <taxon>Nematoda</taxon>
        <taxon>Chromadorea</taxon>
        <taxon>Rhabditida</taxon>
        <taxon>Rhabditina</taxon>
        <taxon>Rhabditomorpha</taxon>
        <taxon>Strongyloidea</taxon>
        <taxon>Ancylostomatidae</taxon>
        <taxon>Ancylostomatinae</taxon>
        <taxon>Ancylostoma</taxon>
    </lineage>
</organism>
<dbReference type="OrthoDB" id="5810550at2759"/>
<evidence type="ECO:0000259" key="1">
    <source>
        <dbReference type="Pfam" id="PF13843"/>
    </source>
</evidence>
<name>A0A016VJ95_9BILA</name>
<dbReference type="PANTHER" id="PTHR46599:SF3">
    <property type="entry name" value="PIGGYBAC TRANSPOSABLE ELEMENT-DERIVED PROTEIN 4"/>
    <property type="match status" value="1"/>
</dbReference>
<evidence type="ECO:0000313" key="3">
    <source>
        <dbReference type="Proteomes" id="UP000024635"/>
    </source>
</evidence>
<reference evidence="3" key="1">
    <citation type="journal article" date="2015" name="Nat. Genet.">
        <title>The genome and transcriptome of the zoonotic hookworm Ancylostoma ceylanicum identify infection-specific gene families.</title>
        <authorList>
            <person name="Schwarz E.M."/>
            <person name="Hu Y."/>
            <person name="Antoshechkin I."/>
            <person name="Miller M.M."/>
            <person name="Sternberg P.W."/>
            <person name="Aroian R.V."/>
        </authorList>
    </citation>
    <scope>NUCLEOTIDE SEQUENCE</scope>
    <source>
        <strain evidence="3">HY135</strain>
    </source>
</reference>
<comment type="caution">
    <text evidence="2">The sequence shown here is derived from an EMBL/GenBank/DDBJ whole genome shotgun (WGS) entry which is preliminary data.</text>
</comment>
<protein>
    <recommendedName>
        <fullName evidence="1">PiggyBac transposable element-derived protein domain-containing protein</fullName>
    </recommendedName>
</protein>
<dbReference type="AlphaFoldDB" id="A0A016VJ95"/>
<evidence type="ECO:0000313" key="2">
    <source>
        <dbReference type="EMBL" id="EYC27674.1"/>
    </source>
</evidence>
<feature type="domain" description="PiggyBac transposable element-derived protein" evidence="1">
    <location>
        <begin position="1"/>
        <end position="201"/>
    </location>
</feature>
<dbReference type="InterPro" id="IPR029526">
    <property type="entry name" value="PGBD"/>
</dbReference>
<keyword evidence="3" id="KW-1185">Reference proteome</keyword>
<dbReference type="EMBL" id="JARK01001344">
    <property type="protein sequence ID" value="EYC27674.1"/>
    <property type="molecule type" value="Genomic_DNA"/>
</dbReference>
<dbReference type="STRING" id="53326.A0A016VJ95"/>
<dbReference type="PANTHER" id="PTHR46599">
    <property type="entry name" value="PIGGYBAC TRANSPOSABLE ELEMENT-DERIVED PROTEIN 4"/>
    <property type="match status" value="1"/>
</dbReference>